<feature type="non-terminal residue" evidence="1">
    <location>
        <position position="133"/>
    </location>
</feature>
<dbReference type="Proteomes" id="UP000236333">
    <property type="component" value="Unassembled WGS sequence"/>
</dbReference>
<name>A0A2J8AA80_9CHLO</name>
<protein>
    <recommendedName>
        <fullName evidence="3">Plastid lipid-associated protein/fibrillin conserved domain-containing protein</fullName>
    </recommendedName>
</protein>
<proteinExistence type="predicted"/>
<dbReference type="AlphaFoldDB" id="A0A2J8AA80"/>
<dbReference type="OrthoDB" id="44190at2759"/>
<keyword evidence="2" id="KW-1185">Reference proteome</keyword>
<evidence type="ECO:0000313" key="2">
    <source>
        <dbReference type="Proteomes" id="UP000236333"/>
    </source>
</evidence>
<evidence type="ECO:0000313" key="1">
    <source>
        <dbReference type="EMBL" id="PNH09428.1"/>
    </source>
</evidence>
<reference evidence="1 2" key="1">
    <citation type="journal article" date="2017" name="Mol. Biol. Evol.">
        <title>The 4-celled Tetrabaena socialis nuclear genome reveals the essential components for genetic control of cell number at the origin of multicellularity in the volvocine lineage.</title>
        <authorList>
            <person name="Featherston J."/>
            <person name="Arakaki Y."/>
            <person name="Hanschen E.R."/>
            <person name="Ferris P.J."/>
            <person name="Michod R.E."/>
            <person name="Olson B.J.S.C."/>
            <person name="Nozaki H."/>
            <person name="Durand P.M."/>
        </authorList>
    </citation>
    <scope>NUCLEOTIDE SEQUENCE [LARGE SCALE GENOMIC DNA]</scope>
    <source>
        <strain evidence="1 2">NIES-571</strain>
    </source>
</reference>
<comment type="caution">
    <text evidence="1">The sequence shown here is derived from an EMBL/GenBank/DDBJ whole genome shotgun (WGS) entry which is preliminary data.</text>
</comment>
<accession>A0A2J8AA80</accession>
<dbReference type="EMBL" id="PGGS01000091">
    <property type="protein sequence ID" value="PNH09428.1"/>
    <property type="molecule type" value="Genomic_DNA"/>
</dbReference>
<sequence>MISTRVPIGPAAPAAVQAELDVLRRAAAQPGAVRPTEVLAALGAVEKAKLPSDGWEAALTAPGARWRLVYTVAGKDIVAASRGRKAGTGGYFPISACQKFEDGQGVQNGQFENGVFLGPLGHLTFKGPFQMDG</sequence>
<evidence type="ECO:0008006" key="3">
    <source>
        <dbReference type="Google" id="ProtNLM"/>
    </source>
</evidence>
<dbReference type="PANTHER" id="PTHR35690">
    <property type="entry name" value="OS01G0363500 PROTEIN"/>
    <property type="match status" value="1"/>
</dbReference>
<organism evidence="1 2">
    <name type="scientific">Tetrabaena socialis</name>
    <dbReference type="NCBI Taxonomy" id="47790"/>
    <lineage>
        <taxon>Eukaryota</taxon>
        <taxon>Viridiplantae</taxon>
        <taxon>Chlorophyta</taxon>
        <taxon>core chlorophytes</taxon>
        <taxon>Chlorophyceae</taxon>
        <taxon>CS clade</taxon>
        <taxon>Chlamydomonadales</taxon>
        <taxon>Tetrabaenaceae</taxon>
        <taxon>Tetrabaena</taxon>
    </lineage>
</organism>
<dbReference type="PANTHER" id="PTHR35690:SF1">
    <property type="entry name" value="OS01G0363500 PROTEIN"/>
    <property type="match status" value="1"/>
</dbReference>
<gene>
    <name evidence="1" type="ORF">TSOC_003957</name>
</gene>